<sequence length="325" mass="34040">MTQAQDSAEQQAAGTADQPDREALAAFLATAPEELKGWAAAQLDALPPTAEATGEAAGKADAPDGGTAPSGPDAQGDSDSDVEAAADVEDLLVDDDDAAPRPRRSASAGRERTPSAIERRTGVSRLNLALVALLAAAVVIIVQQAGRGDAASTALPEGHPSVAATAAASAVAAMDEAEPVDAEREAELQAQAEADPEDIESRQELGVMYLKAALYQDSITWLQQILDLDPDNLDALLTIGVAEYQSNQYEEAETHWLRASEIDPEVAEPWYNLGFLYMARTPPDAERANQCWEKVLQLAPDSEMAANVRGHVTTMGSATATPSAG</sequence>
<keyword evidence="2 4" id="KW-0802">TPR repeat</keyword>
<feature type="compositionally biased region" description="Polar residues" evidence="5">
    <location>
        <begin position="1"/>
        <end position="13"/>
    </location>
</feature>
<feature type="repeat" description="TPR" evidence="4">
    <location>
        <begin position="199"/>
        <end position="232"/>
    </location>
</feature>
<keyword evidence="6" id="KW-0472">Membrane</keyword>
<dbReference type="InterPro" id="IPR011990">
    <property type="entry name" value="TPR-like_helical_dom_sf"/>
</dbReference>
<feature type="transmembrane region" description="Helical" evidence="6">
    <location>
        <begin position="126"/>
        <end position="146"/>
    </location>
</feature>
<evidence type="ECO:0000256" key="6">
    <source>
        <dbReference type="SAM" id="Phobius"/>
    </source>
</evidence>
<accession>A0A1L7RK13</accession>
<evidence type="ECO:0000313" key="7">
    <source>
        <dbReference type="EMBL" id="CED92336.1"/>
    </source>
</evidence>
<dbReference type="SMART" id="SM00028">
    <property type="entry name" value="TPR"/>
    <property type="match status" value="3"/>
</dbReference>
<dbReference type="PROSITE" id="PS50005">
    <property type="entry name" value="TPR"/>
    <property type="match status" value="2"/>
</dbReference>
<proteinExistence type="predicted"/>
<keyword evidence="3" id="KW-0793">Thylakoid</keyword>
<feature type="compositionally biased region" description="Low complexity" evidence="5">
    <location>
        <begin position="45"/>
        <end position="60"/>
    </location>
</feature>
<protein>
    <submittedName>
        <fullName evidence="7">Tetratricopeptide repeat</fullName>
    </submittedName>
</protein>
<dbReference type="PANTHER" id="PTHR44943">
    <property type="entry name" value="CELLULOSE SYNTHASE OPERON PROTEIN C"/>
    <property type="match status" value="1"/>
</dbReference>
<dbReference type="InterPro" id="IPR051685">
    <property type="entry name" value="Ycf3/AcsC/BcsC/TPR_MFPF"/>
</dbReference>
<dbReference type="InterPro" id="IPR019734">
    <property type="entry name" value="TPR_rpt"/>
</dbReference>
<keyword evidence="6" id="KW-1133">Transmembrane helix</keyword>
<evidence type="ECO:0000256" key="3">
    <source>
        <dbReference type="ARBA" id="ARBA00023078"/>
    </source>
</evidence>
<keyword evidence="1" id="KW-0677">Repeat</keyword>
<dbReference type="EMBL" id="LK995540">
    <property type="protein sequence ID" value="CED92336.1"/>
    <property type="molecule type" value="Genomic_DNA"/>
</dbReference>
<evidence type="ECO:0000256" key="5">
    <source>
        <dbReference type="SAM" id="MobiDB-lite"/>
    </source>
</evidence>
<evidence type="ECO:0000256" key="1">
    <source>
        <dbReference type="ARBA" id="ARBA00022737"/>
    </source>
</evidence>
<dbReference type="AlphaFoldDB" id="A0A1L7RK13"/>
<reference evidence="7" key="1">
    <citation type="submission" date="2014-07" db="EMBL/GenBank/DDBJ databases">
        <authorList>
            <person name="Zhang J.E."/>
            <person name="Yang H."/>
            <person name="Guo J."/>
            <person name="Deng Z."/>
            <person name="Luo H."/>
            <person name="Luo M."/>
            <person name="Zhao B."/>
        </authorList>
    </citation>
    <scope>NUCLEOTIDE SEQUENCE</scope>
    <source>
        <strain evidence="7">AM4</strain>
    </source>
</reference>
<feature type="repeat" description="TPR" evidence="4">
    <location>
        <begin position="233"/>
        <end position="266"/>
    </location>
</feature>
<feature type="compositionally biased region" description="Acidic residues" evidence="5">
    <location>
        <begin position="76"/>
        <end position="97"/>
    </location>
</feature>
<name>A0A1L7RK13_9ACTO</name>
<evidence type="ECO:0000256" key="2">
    <source>
        <dbReference type="ARBA" id="ARBA00022803"/>
    </source>
</evidence>
<evidence type="ECO:0000256" key="4">
    <source>
        <dbReference type="PROSITE-ProRule" id="PRU00339"/>
    </source>
</evidence>
<keyword evidence="6" id="KW-0812">Transmembrane</keyword>
<dbReference type="SUPFAM" id="SSF48452">
    <property type="entry name" value="TPR-like"/>
    <property type="match status" value="1"/>
</dbReference>
<dbReference type="RefSeq" id="WP_210581740.1">
    <property type="nucleotide sequence ID" value="NZ_LK995540.1"/>
</dbReference>
<organism evidence="7">
    <name type="scientific">Actinomyces succiniciruminis</name>
    <dbReference type="NCBI Taxonomy" id="1522002"/>
    <lineage>
        <taxon>Bacteria</taxon>
        <taxon>Bacillati</taxon>
        <taxon>Actinomycetota</taxon>
        <taxon>Actinomycetes</taxon>
        <taxon>Actinomycetales</taxon>
        <taxon>Actinomycetaceae</taxon>
        <taxon>Actinomyces</taxon>
    </lineage>
</organism>
<dbReference type="Pfam" id="PF13414">
    <property type="entry name" value="TPR_11"/>
    <property type="match status" value="1"/>
</dbReference>
<gene>
    <name evidence="7" type="ORF">AAM4_2504</name>
</gene>
<dbReference type="Gene3D" id="1.25.40.10">
    <property type="entry name" value="Tetratricopeptide repeat domain"/>
    <property type="match status" value="1"/>
</dbReference>
<feature type="region of interest" description="Disordered" evidence="5">
    <location>
        <begin position="1"/>
        <end position="116"/>
    </location>
</feature>
<dbReference type="PANTHER" id="PTHR44943:SF9">
    <property type="entry name" value="TPR-REPEAT-CONTAINING PROTEIN"/>
    <property type="match status" value="1"/>
</dbReference>